<dbReference type="InterPro" id="IPR043141">
    <property type="entry name" value="Ribosomal_uL10-like_sf"/>
</dbReference>
<evidence type="ECO:0000256" key="6">
    <source>
        <dbReference type="ARBA" id="ARBA00038782"/>
    </source>
</evidence>
<keyword evidence="3" id="KW-0687">Ribonucleoprotein</keyword>
<gene>
    <name evidence="8" type="ORF">HERILL_LOCUS2967</name>
</gene>
<dbReference type="FunCoup" id="A0A7R8YRR7">
    <property type="interactions" value="735"/>
</dbReference>
<feature type="region of interest" description="Disordered" evidence="7">
    <location>
        <begin position="234"/>
        <end position="258"/>
    </location>
</feature>
<evidence type="ECO:0000256" key="4">
    <source>
        <dbReference type="ARBA" id="ARBA00035707"/>
    </source>
</evidence>
<dbReference type="InterPro" id="IPR001790">
    <property type="entry name" value="Ribosomal_uL10"/>
</dbReference>
<keyword evidence="9" id="KW-1185">Reference proteome</keyword>
<comment type="subunit">
    <text evidence="6">Component of the mitochondrial ribosome large subunit (39S) which comprises a 16S rRNA and about 50 distinct proteins.</text>
</comment>
<dbReference type="InParanoid" id="A0A7R8YRR7"/>
<dbReference type="Proteomes" id="UP000594454">
    <property type="component" value="Chromosome 1"/>
</dbReference>
<evidence type="ECO:0000256" key="2">
    <source>
        <dbReference type="ARBA" id="ARBA00022980"/>
    </source>
</evidence>
<evidence type="ECO:0000256" key="3">
    <source>
        <dbReference type="ARBA" id="ARBA00023274"/>
    </source>
</evidence>
<dbReference type="Gene3D" id="3.30.70.1730">
    <property type="match status" value="1"/>
</dbReference>
<evidence type="ECO:0000256" key="5">
    <source>
        <dbReference type="ARBA" id="ARBA00035716"/>
    </source>
</evidence>
<evidence type="ECO:0000256" key="7">
    <source>
        <dbReference type="SAM" id="MobiDB-lite"/>
    </source>
</evidence>
<comment type="similarity">
    <text evidence="1">Belongs to the universal ribosomal protein uL10 family.</text>
</comment>
<dbReference type="AlphaFoldDB" id="A0A7R8YRR7"/>
<proteinExistence type="inferred from homology"/>
<dbReference type="Pfam" id="PF00466">
    <property type="entry name" value="Ribosomal_L10"/>
    <property type="match status" value="1"/>
</dbReference>
<dbReference type="PANTHER" id="PTHR11560">
    <property type="entry name" value="39S RIBOSOMAL PROTEIN L10, MITOCHONDRIAL"/>
    <property type="match status" value="1"/>
</dbReference>
<dbReference type="OMA" id="RENRMIA"/>
<sequence>MSNFAQKALLQARLPLAEFRRFRGKINIQRPRQPHYERARVVAVTNPIYPAPPTNQNCFKESEHKLKTKIHNPYNDIIAREVRNWFEQSKMVAIFHENSITSDDLFKVRVALHRENMQLKSYGLAVIKNALENTKFEAVLSLFCSHHSIVFSSEAKVARLLRITKRTPQLILIGGIVENTLLSKNEFTNFASMPSLPVAQAQLVSVLNSAAGQIVNNLESHQKSLVNMLDAHAKREDGTGDSSTQSGSSGDNTDAKKD</sequence>
<dbReference type="OrthoDB" id="360689at2759"/>
<dbReference type="CDD" id="cd05797">
    <property type="entry name" value="Ribosomal_L10"/>
    <property type="match status" value="1"/>
</dbReference>
<evidence type="ECO:0000256" key="1">
    <source>
        <dbReference type="ARBA" id="ARBA00008889"/>
    </source>
</evidence>
<name>A0A7R8YRR7_HERIL</name>
<feature type="compositionally biased region" description="Low complexity" evidence="7">
    <location>
        <begin position="240"/>
        <end position="252"/>
    </location>
</feature>
<reference evidence="8 9" key="1">
    <citation type="submission" date="2020-11" db="EMBL/GenBank/DDBJ databases">
        <authorList>
            <person name="Wallbank WR R."/>
            <person name="Pardo Diaz C."/>
            <person name="Kozak K."/>
            <person name="Martin S."/>
            <person name="Jiggins C."/>
            <person name="Moest M."/>
            <person name="Warren A I."/>
            <person name="Generalovic N T."/>
            <person name="Byers J.R.P. K."/>
            <person name="Montejo-Kovacevich G."/>
            <person name="Yen C E."/>
        </authorList>
    </citation>
    <scope>NUCLEOTIDE SEQUENCE [LARGE SCALE GENOMIC DNA]</scope>
</reference>
<dbReference type="GO" id="GO:0005840">
    <property type="term" value="C:ribosome"/>
    <property type="evidence" value="ECO:0007669"/>
    <property type="project" value="UniProtKB-KW"/>
</dbReference>
<evidence type="ECO:0000313" key="8">
    <source>
        <dbReference type="EMBL" id="CAD7079769.1"/>
    </source>
</evidence>
<organism evidence="8 9">
    <name type="scientific">Hermetia illucens</name>
    <name type="common">Black soldier fly</name>
    <dbReference type="NCBI Taxonomy" id="343691"/>
    <lineage>
        <taxon>Eukaryota</taxon>
        <taxon>Metazoa</taxon>
        <taxon>Ecdysozoa</taxon>
        <taxon>Arthropoda</taxon>
        <taxon>Hexapoda</taxon>
        <taxon>Insecta</taxon>
        <taxon>Pterygota</taxon>
        <taxon>Neoptera</taxon>
        <taxon>Endopterygota</taxon>
        <taxon>Diptera</taxon>
        <taxon>Brachycera</taxon>
        <taxon>Stratiomyomorpha</taxon>
        <taxon>Stratiomyidae</taxon>
        <taxon>Hermetiinae</taxon>
        <taxon>Hermetia</taxon>
    </lineage>
</organism>
<evidence type="ECO:0000313" key="9">
    <source>
        <dbReference type="Proteomes" id="UP000594454"/>
    </source>
</evidence>
<dbReference type="GO" id="GO:1990904">
    <property type="term" value="C:ribonucleoprotein complex"/>
    <property type="evidence" value="ECO:0007669"/>
    <property type="project" value="UniProtKB-KW"/>
</dbReference>
<accession>A0A7R8YRR7</accession>
<keyword evidence="2" id="KW-0689">Ribosomal protein</keyword>
<dbReference type="EMBL" id="LR899009">
    <property type="protein sequence ID" value="CAD7079769.1"/>
    <property type="molecule type" value="Genomic_DNA"/>
</dbReference>
<protein>
    <recommendedName>
        <fullName evidence="4">Large ribosomal subunit protein uL10m</fullName>
    </recommendedName>
    <alternativeName>
        <fullName evidence="5">39S ribosomal protein L10, mitochondrial</fullName>
    </alternativeName>
</protein>
<dbReference type="InterPro" id="IPR047865">
    <property type="entry name" value="Ribosomal_uL10_bac_type"/>
</dbReference>
<dbReference type="FunFam" id="3.30.70.1730:FF:000012">
    <property type="entry name" value="Mitochondrial Ribosomal Protein, Large"/>
    <property type="match status" value="1"/>
</dbReference>
<dbReference type="SUPFAM" id="SSF160369">
    <property type="entry name" value="Ribosomal protein L10-like"/>
    <property type="match status" value="1"/>
</dbReference>